<proteinExistence type="predicted"/>
<dbReference type="Proteomes" id="UP001589867">
    <property type="component" value="Unassembled WGS sequence"/>
</dbReference>
<name>A0ABV6MC90_9ACTN</name>
<gene>
    <name evidence="3" type="ORF">ACFFIA_32385</name>
</gene>
<dbReference type="RefSeq" id="WP_377258258.1">
    <property type="nucleotide sequence ID" value="NZ_JBHLUH010000070.1"/>
</dbReference>
<evidence type="ECO:0000256" key="2">
    <source>
        <dbReference type="SAM" id="SignalP"/>
    </source>
</evidence>
<dbReference type="Pfam" id="PF12006">
    <property type="entry name" value="DUF3500"/>
    <property type="match status" value="1"/>
</dbReference>
<evidence type="ECO:0000256" key="1">
    <source>
        <dbReference type="SAM" id="MobiDB-lite"/>
    </source>
</evidence>
<feature type="chain" id="PRO_5045415948" evidence="2">
    <location>
        <begin position="23"/>
        <end position="353"/>
    </location>
</feature>
<dbReference type="PANTHER" id="PTHR37489:SF1">
    <property type="entry name" value="DUF3500 DOMAIN-CONTAINING PROTEIN"/>
    <property type="match status" value="1"/>
</dbReference>
<dbReference type="PROSITE" id="PS51257">
    <property type="entry name" value="PROKAR_LIPOPROTEIN"/>
    <property type="match status" value="1"/>
</dbReference>
<feature type="signal peptide" evidence="2">
    <location>
        <begin position="1"/>
        <end position="22"/>
    </location>
</feature>
<evidence type="ECO:0000313" key="4">
    <source>
        <dbReference type="Proteomes" id="UP001589867"/>
    </source>
</evidence>
<keyword evidence="4" id="KW-1185">Reference proteome</keyword>
<dbReference type="PANTHER" id="PTHR37489">
    <property type="entry name" value="DUF3500 DOMAIN-CONTAINING PROTEIN"/>
    <property type="match status" value="1"/>
</dbReference>
<sequence length="353" mass="37939">MPTRTSLLAAAFATAASLSACATTSTDTAAPALPSSRPNPVVGGPGPAGATEAVVAAADAFLATLSTEQRSQTLYDVTDPALRRWTYFPSSGDRNGLPFGDLSDEQRAAALGVAEAVLSNDGYAQLRGVIAAEDALRERNGSDDSVSSDRYFIALFGQPSVTDRFTVQINGHHLAVNTTYENSRVSPTPAFTGVDPVAFEVAGKRVEPMRDEADAVSDLLGSLNDDDRTAARIDGVDDVLVGPANNGEFPPQSEGVLLSELRPEQRDRVTTAVRAWVGDTDERVAEVLMDQYQAEYDRTRVAWAGSTDPDVKGAYLRIDGPRLWIEFSNVGRFDNGDLHYHSIYRDKQFDYGA</sequence>
<dbReference type="EMBL" id="JBHLUH010000070">
    <property type="protein sequence ID" value="MFC0532355.1"/>
    <property type="molecule type" value="Genomic_DNA"/>
</dbReference>
<feature type="region of interest" description="Disordered" evidence="1">
    <location>
        <begin position="27"/>
        <end position="46"/>
    </location>
</feature>
<protein>
    <submittedName>
        <fullName evidence="3">DUF3500 domain-containing protein</fullName>
    </submittedName>
</protein>
<comment type="caution">
    <text evidence="3">The sequence shown here is derived from an EMBL/GenBank/DDBJ whole genome shotgun (WGS) entry which is preliminary data.</text>
</comment>
<dbReference type="InterPro" id="IPR021889">
    <property type="entry name" value="DUF3500"/>
</dbReference>
<reference evidence="3 4" key="1">
    <citation type="submission" date="2024-09" db="EMBL/GenBank/DDBJ databases">
        <authorList>
            <person name="Sun Q."/>
            <person name="Mori K."/>
        </authorList>
    </citation>
    <scope>NUCLEOTIDE SEQUENCE [LARGE SCALE GENOMIC DNA]</scope>
    <source>
        <strain evidence="3 4">TBRC 3947</strain>
    </source>
</reference>
<organism evidence="3 4">
    <name type="scientific">Phytohabitans kaempferiae</name>
    <dbReference type="NCBI Taxonomy" id="1620943"/>
    <lineage>
        <taxon>Bacteria</taxon>
        <taxon>Bacillati</taxon>
        <taxon>Actinomycetota</taxon>
        <taxon>Actinomycetes</taxon>
        <taxon>Micromonosporales</taxon>
        <taxon>Micromonosporaceae</taxon>
    </lineage>
</organism>
<accession>A0ABV6MC90</accession>
<keyword evidence="2" id="KW-0732">Signal</keyword>
<evidence type="ECO:0000313" key="3">
    <source>
        <dbReference type="EMBL" id="MFC0532355.1"/>
    </source>
</evidence>